<dbReference type="SMART" id="SM00220">
    <property type="entry name" value="S_TKc"/>
    <property type="match status" value="1"/>
</dbReference>
<proteinExistence type="predicted"/>
<sequence>MGNQQVFINYDSDLVFVQDLNDQLLDKGTWKHPSLGSIKLWQIKKNPQQLLFSIIIQTSNLDSQLLQIHQSRCIMKHSNLLKYYACSKSIEIGGVEKQQYFFEYHSKTLKQIIMEAPLKEEQIWAFVEQIIDVMEYIQKLNKYHGNLTSEAIFIDENNKAKLFDNLGQNRYNKDWISEDIFQLGLICLEMMTQRTSQLNFSNALKQLIGKYSLQLLQLTRKLLQNDTEMRLDFIELKNIIKNRFSIPITIKQSKIIKTEQGYQSCSTVQIFDEEEIAKIKQIQPQNQKQIINTIYTINNINNNQNQQIKGNYLQQLKQLNVYPQKQQTESDFRKKNSIQQVSINIYKHQPQSNNNIQLHRNHQPFIKHQQRYSLQQQNSYVTSRNPSPKDKILFSQVKQSQQPQNNNLRMKQALELLDKIYKNQNNDQSKQSQKFDMRSSIDSSHSTQFYFSQNKRQQTYQTNTNSAIQTPSHRFQHMQTCSFQSIHKKNEI</sequence>
<dbReference type="Proteomes" id="UP000689195">
    <property type="component" value="Unassembled WGS sequence"/>
</dbReference>
<dbReference type="AlphaFoldDB" id="A0A8S1UX70"/>
<dbReference type="GO" id="GO:0005524">
    <property type="term" value="F:ATP binding"/>
    <property type="evidence" value="ECO:0007669"/>
    <property type="project" value="InterPro"/>
</dbReference>
<keyword evidence="3" id="KW-1185">Reference proteome</keyword>
<reference evidence="2" key="1">
    <citation type="submission" date="2021-01" db="EMBL/GenBank/DDBJ databases">
        <authorList>
            <consortium name="Genoscope - CEA"/>
            <person name="William W."/>
        </authorList>
    </citation>
    <scope>NUCLEOTIDE SEQUENCE</scope>
</reference>
<name>A0A8S1UX70_9CILI</name>
<accession>A0A8S1UX70</accession>
<dbReference type="EMBL" id="CAJJDO010000048">
    <property type="protein sequence ID" value="CAD8168159.1"/>
    <property type="molecule type" value="Genomic_DNA"/>
</dbReference>
<comment type="caution">
    <text evidence="2">The sequence shown here is derived from an EMBL/GenBank/DDBJ whole genome shotgun (WGS) entry which is preliminary data.</text>
</comment>
<evidence type="ECO:0000313" key="3">
    <source>
        <dbReference type="Proteomes" id="UP000689195"/>
    </source>
</evidence>
<gene>
    <name evidence="2" type="ORF">PPENT_87.1.T0480217</name>
</gene>
<dbReference type="InterPro" id="IPR000719">
    <property type="entry name" value="Prot_kinase_dom"/>
</dbReference>
<feature type="domain" description="Protein kinase" evidence="1">
    <location>
        <begin position="45"/>
        <end position="245"/>
    </location>
</feature>
<dbReference type="GO" id="GO:0004672">
    <property type="term" value="F:protein kinase activity"/>
    <property type="evidence" value="ECO:0007669"/>
    <property type="project" value="InterPro"/>
</dbReference>
<evidence type="ECO:0000259" key="1">
    <source>
        <dbReference type="SMART" id="SM00220"/>
    </source>
</evidence>
<protein>
    <recommendedName>
        <fullName evidence="1">Protein kinase domain-containing protein</fullName>
    </recommendedName>
</protein>
<organism evidence="2 3">
    <name type="scientific">Paramecium pentaurelia</name>
    <dbReference type="NCBI Taxonomy" id="43138"/>
    <lineage>
        <taxon>Eukaryota</taxon>
        <taxon>Sar</taxon>
        <taxon>Alveolata</taxon>
        <taxon>Ciliophora</taxon>
        <taxon>Intramacronucleata</taxon>
        <taxon>Oligohymenophorea</taxon>
        <taxon>Peniculida</taxon>
        <taxon>Parameciidae</taxon>
        <taxon>Paramecium</taxon>
    </lineage>
</organism>
<dbReference type="OrthoDB" id="307603at2759"/>
<evidence type="ECO:0000313" key="2">
    <source>
        <dbReference type="EMBL" id="CAD8168159.1"/>
    </source>
</evidence>